<evidence type="ECO:0000256" key="1">
    <source>
        <dbReference type="ARBA" id="ARBA00012928"/>
    </source>
</evidence>
<reference evidence="6 7" key="1">
    <citation type="journal article" date="2012" name="BMC Genomics">
        <title>Complete genome sequence of Saccharothrix espanaensis DSM 44229T and comparison to the other completely sequenced Pseudonocardiaceae.</title>
        <authorList>
            <person name="Strobel T."/>
            <person name="Al-Dilaimi A."/>
            <person name="Blom J."/>
            <person name="Gessner A."/>
            <person name="Kalinowski J."/>
            <person name="Luzhetska M."/>
            <person name="Puhler A."/>
            <person name="Szczepanowski R."/>
            <person name="Bechthold A."/>
            <person name="Ruckert C."/>
        </authorList>
    </citation>
    <scope>NUCLEOTIDE SEQUENCE [LARGE SCALE GENOMIC DNA]</scope>
    <source>
        <strain evidence="7">ATCC 51144 / DSM 44229 / JCM 9112 / NBRC 15066 / NRRL 15764</strain>
    </source>
</reference>
<dbReference type="Pfam" id="PF02146">
    <property type="entry name" value="SIR2"/>
    <property type="match status" value="1"/>
</dbReference>
<dbReference type="PANTHER" id="PTHR11085:SF4">
    <property type="entry name" value="NAD-DEPENDENT PROTEIN DEACYLASE"/>
    <property type="match status" value="1"/>
</dbReference>
<proteinExistence type="predicted"/>
<evidence type="ECO:0000256" key="2">
    <source>
        <dbReference type="ARBA" id="ARBA00022679"/>
    </source>
</evidence>
<dbReference type="EC" id="2.3.1.286" evidence="1"/>
<evidence type="ECO:0000256" key="3">
    <source>
        <dbReference type="ARBA" id="ARBA00023027"/>
    </source>
</evidence>
<evidence type="ECO:0000256" key="4">
    <source>
        <dbReference type="PROSITE-ProRule" id="PRU00236"/>
    </source>
</evidence>
<dbReference type="Gene3D" id="3.30.1600.10">
    <property type="entry name" value="SIR2/SIRT2 'Small Domain"/>
    <property type="match status" value="1"/>
</dbReference>
<dbReference type="EMBL" id="HE804045">
    <property type="protein sequence ID" value="CCH27705.1"/>
    <property type="molecule type" value="Genomic_DNA"/>
</dbReference>
<evidence type="ECO:0000313" key="7">
    <source>
        <dbReference type="Proteomes" id="UP000006281"/>
    </source>
</evidence>
<organism evidence="6 7">
    <name type="scientific">Saccharothrix espanaensis (strain ATCC 51144 / DSM 44229 / JCM 9112 / NBRC 15066 / NRRL 15764)</name>
    <dbReference type="NCBI Taxonomy" id="1179773"/>
    <lineage>
        <taxon>Bacteria</taxon>
        <taxon>Bacillati</taxon>
        <taxon>Actinomycetota</taxon>
        <taxon>Actinomycetes</taxon>
        <taxon>Pseudonocardiales</taxon>
        <taxon>Pseudonocardiaceae</taxon>
        <taxon>Saccharothrix</taxon>
    </lineage>
</organism>
<keyword evidence="2" id="KW-0808">Transferase</keyword>
<accession>K0JNS7</accession>
<sequence>MTDRSTTEQNPTGQDHAALDHAALDRAAELISGAQAVLVCAGAGMGVDSGLPDFRGDHGFWRAYPPYERLGLRFAELADPVHFVDDPELAWGFYGHRLDLYRRTEPHAGFAVLRSWGARVFTSNVDGQFQRAGFDHVAEVHGSIHRLQCVEPCTDDVWPADDVLVQVDPETMRAVGPLPACRACGGLARPNILMFGDWSWVPGPSQRALDELTAWRRSVRDLVVLELGAGVAVPTVRRQAELASAASGALIRVNPREPEVRHGRGVSLRMGAAAALAALDRLTTPARRTG</sequence>
<gene>
    <name evidence="6" type="ordered locus">BN6_03740</name>
</gene>
<dbReference type="PANTHER" id="PTHR11085">
    <property type="entry name" value="NAD-DEPENDENT PROTEIN DEACYLASE SIRTUIN-5, MITOCHONDRIAL-RELATED"/>
    <property type="match status" value="1"/>
</dbReference>
<dbReference type="GO" id="GO:0017136">
    <property type="term" value="F:histone deacetylase activity, NAD-dependent"/>
    <property type="evidence" value="ECO:0007669"/>
    <property type="project" value="TreeGrafter"/>
</dbReference>
<dbReference type="InterPro" id="IPR050134">
    <property type="entry name" value="NAD-dep_sirtuin_deacylases"/>
</dbReference>
<dbReference type="InterPro" id="IPR003000">
    <property type="entry name" value="Sirtuin"/>
</dbReference>
<dbReference type="KEGG" id="sesp:BN6_03740"/>
<dbReference type="GO" id="GO:0070403">
    <property type="term" value="F:NAD+ binding"/>
    <property type="evidence" value="ECO:0007669"/>
    <property type="project" value="InterPro"/>
</dbReference>
<dbReference type="InterPro" id="IPR026590">
    <property type="entry name" value="Ssirtuin_cat_dom"/>
</dbReference>
<dbReference type="Proteomes" id="UP000006281">
    <property type="component" value="Chromosome"/>
</dbReference>
<evidence type="ECO:0000259" key="5">
    <source>
        <dbReference type="PROSITE" id="PS50305"/>
    </source>
</evidence>
<dbReference type="HOGENOM" id="CLU_023643_2_0_11"/>
<evidence type="ECO:0000313" key="6">
    <source>
        <dbReference type="EMBL" id="CCH27705.1"/>
    </source>
</evidence>
<dbReference type="SUPFAM" id="SSF52467">
    <property type="entry name" value="DHS-like NAD/FAD-binding domain"/>
    <property type="match status" value="1"/>
</dbReference>
<dbReference type="Gene3D" id="3.40.50.1220">
    <property type="entry name" value="TPP-binding domain"/>
    <property type="match status" value="1"/>
</dbReference>
<dbReference type="AlphaFoldDB" id="K0JNS7"/>
<dbReference type="eggNOG" id="COG0846">
    <property type="taxonomic scope" value="Bacteria"/>
</dbReference>
<dbReference type="STRING" id="1179773.BN6_03740"/>
<keyword evidence="3" id="KW-0520">NAD</keyword>
<dbReference type="InterPro" id="IPR026591">
    <property type="entry name" value="Sirtuin_cat_small_dom_sf"/>
</dbReference>
<feature type="domain" description="Deacetylase sirtuin-type" evidence="5">
    <location>
        <begin position="17"/>
        <end position="290"/>
    </location>
</feature>
<dbReference type="BioCyc" id="SESP1179773:BN6_RS01835-MONOMER"/>
<dbReference type="PROSITE" id="PS50305">
    <property type="entry name" value="SIRTUIN"/>
    <property type="match status" value="1"/>
</dbReference>
<keyword evidence="7" id="KW-1185">Reference proteome</keyword>
<protein>
    <recommendedName>
        <fullName evidence="1">protein acetyllysine N-acetyltransferase</fullName>
        <ecNumber evidence="1">2.3.1.286</ecNumber>
    </recommendedName>
</protein>
<dbReference type="PATRIC" id="fig|1179773.3.peg.382"/>
<comment type="caution">
    <text evidence="4">Lacks conserved residue(s) required for the propagation of feature annotation.</text>
</comment>
<name>K0JNS7_SACES</name>
<dbReference type="InterPro" id="IPR029035">
    <property type="entry name" value="DHS-like_NAD/FAD-binding_dom"/>
</dbReference>